<accession>A0A1I2E7J6</accession>
<dbReference type="GO" id="GO:0043565">
    <property type="term" value="F:sequence-specific DNA binding"/>
    <property type="evidence" value="ECO:0007669"/>
    <property type="project" value="InterPro"/>
</dbReference>
<keyword evidence="6" id="KW-1185">Reference proteome</keyword>
<dbReference type="AlphaFoldDB" id="A0A1I2E7J6"/>
<dbReference type="GO" id="GO:0003700">
    <property type="term" value="F:DNA-binding transcription factor activity"/>
    <property type="evidence" value="ECO:0007669"/>
    <property type="project" value="InterPro"/>
</dbReference>
<gene>
    <name evidence="5" type="ORF">SAMN04487969_108228</name>
</gene>
<evidence type="ECO:0000313" key="5">
    <source>
        <dbReference type="EMBL" id="SFE88677.1"/>
    </source>
</evidence>
<evidence type="ECO:0000313" key="6">
    <source>
        <dbReference type="Proteomes" id="UP000183410"/>
    </source>
</evidence>
<dbReference type="PANTHER" id="PTHR43280">
    <property type="entry name" value="ARAC-FAMILY TRANSCRIPTIONAL REGULATOR"/>
    <property type="match status" value="1"/>
</dbReference>
<dbReference type="SMART" id="SM00342">
    <property type="entry name" value="HTH_ARAC"/>
    <property type="match status" value="1"/>
</dbReference>
<keyword evidence="2 5" id="KW-0238">DNA-binding</keyword>
<protein>
    <submittedName>
        <fullName evidence="5">AraC-type DNA-binding protein</fullName>
    </submittedName>
</protein>
<keyword evidence="1" id="KW-0805">Transcription regulation</keyword>
<evidence type="ECO:0000259" key="4">
    <source>
        <dbReference type="PROSITE" id="PS01124"/>
    </source>
</evidence>
<dbReference type="Proteomes" id="UP000183410">
    <property type="component" value="Unassembled WGS sequence"/>
</dbReference>
<dbReference type="PROSITE" id="PS00041">
    <property type="entry name" value="HTH_ARAC_FAMILY_1"/>
    <property type="match status" value="1"/>
</dbReference>
<dbReference type="Pfam" id="PF12833">
    <property type="entry name" value="HTH_18"/>
    <property type="match status" value="1"/>
</dbReference>
<reference evidence="6" key="1">
    <citation type="submission" date="2016-10" db="EMBL/GenBank/DDBJ databases">
        <authorList>
            <person name="Varghese N."/>
            <person name="Submissions S."/>
        </authorList>
    </citation>
    <scope>NUCLEOTIDE SEQUENCE [LARGE SCALE GENOMIC DNA]</scope>
    <source>
        <strain evidence="6">CGMCC 1.10223</strain>
    </source>
</reference>
<dbReference type="Gene3D" id="1.10.10.60">
    <property type="entry name" value="Homeodomain-like"/>
    <property type="match status" value="2"/>
</dbReference>
<dbReference type="RefSeq" id="WP_231594092.1">
    <property type="nucleotide sequence ID" value="NZ_FONN01000008.1"/>
</dbReference>
<dbReference type="PANTHER" id="PTHR43280:SF30">
    <property type="entry name" value="MMSAB OPERON REGULATORY PROTEIN"/>
    <property type="match status" value="1"/>
</dbReference>
<sequence length="103" mass="11532">MEIPYAEGINVESVSLYVGVNRTHFTKQFSKAYGITPVQYIQQLKMGEAKRLLAQTGYTLSEIASSIGFPDLFSFSKAFKKNMGVAPKQYRSQLISGQRESND</sequence>
<name>A0A1I2E7J6_9BACL</name>
<dbReference type="InterPro" id="IPR009057">
    <property type="entry name" value="Homeodomain-like_sf"/>
</dbReference>
<dbReference type="InterPro" id="IPR018060">
    <property type="entry name" value="HTH_AraC"/>
</dbReference>
<dbReference type="PROSITE" id="PS01124">
    <property type="entry name" value="HTH_ARAC_FAMILY_2"/>
    <property type="match status" value="1"/>
</dbReference>
<evidence type="ECO:0000256" key="1">
    <source>
        <dbReference type="ARBA" id="ARBA00023015"/>
    </source>
</evidence>
<proteinExistence type="predicted"/>
<dbReference type="EMBL" id="FONN01000008">
    <property type="protein sequence ID" value="SFE88677.1"/>
    <property type="molecule type" value="Genomic_DNA"/>
</dbReference>
<dbReference type="SUPFAM" id="SSF46689">
    <property type="entry name" value="Homeodomain-like"/>
    <property type="match status" value="2"/>
</dbReference>
<dbReference type="InterPro" id="IPR018062">
    <property type="entry name" value="HTH_AraC-typ_CS"/>
</dbReference>
<organism evidence="5 6">
    <name type="scientific">Paenibacillus algorifonticola</name>
    <dbReference type="NCBI Taxonomy" id="684063"/>
    <lineage>
        <taxon>Bacteria</taxon>
        <taxon>Bacillati</taxon>
        <taxon>Bacillota</taxon>
        <taxon>Bacilli</taxon>
        <taxon>Bacillales</taxon>
        <taxon>Paenibacillaceae</taxon>
        <taxon>Paenibacillus</taxon>
    </lineage>
</organism>
<evidence type="ECO:0000256" key="3">
    <source>
        <dbReference type="ARBA" id="ARBA00023163"/>
    </source>
</evidence>
<evidence type="ECO:0000256" key="2">
    <source>
        <dbReference type="ARBA" id="ARBA00023125"/>
    </source>
</evidence>
<feature type="domain" description="HTH araC/xylS-type" evidence="4">
    <location>
        <begin position="1"/>
        <end position="93"/>
    </location>
</feature>
<dbReference type="InterPro" id="IPR020449">
    <property type="entry name" value="Tscrpt_reg_AraC-type_HTH"/>
</dbReference>
<keyword evidence="3" id="KW-0804">Transcription</keyword>
<dbReference type="PRINTS" id="PR00032">
    <property type="entry name" value="HTHARAC"/>
</dbReference>